<accession>A0A4R4T060</accession>
<dbReference type="Pfam" id="PF13489">
    <property type="entry name" value="Methyltransf_23"/>
    <property type="match status" value="1"/>
</dbReference>
<reference evidence="4 5" key="1">
    <citation type="submission" date="2019-03" db="EMBL/GenBank/DDBJ databases">
        <title>Draft genome sequences of novel Actinobacteria.</title>
        <authorList>
            <person name="Sahin N."/>
            <person name="Ay H."/>
            <person name="Saygin H."/>
        </authorList>
    </citation>
    <scope>NUCLEOTIDE SEQUENCE [LARGE SCALE GENOMIC DNA]</scope>
    <source>
        <strain evidence="4 5">DSM 41900</strain>
    </source>
</reference>
<dbReference type="GO" id="GO:0032259">
    <property type="term" value="P:methylation"/>
    <property type="evidence" value="ECO:0007669"/>
    <property type="project" value="UniProtKB-KW"/>
</dbReference>
<evidence type="ECO:0000256" key="2">
    <source>
        <dbReference type="ARBA" id="ARBA00022679"/>
    </source>
</evidence>
<dbReference type="CDD" id="cd02440">
    <property type="entry name" value="AdoMet_MTases"/>
    <property type="match status" value="1"/>
</dbReference>
<organism evidence="4 5">
    <name type="scientific">Streptomyces hainanensis</name>
    <dbReference type="NCBI Taxonomy" id="402648"/>
    <lineage>
        <taxon>Bacteria</taxon>
        <taxon>Bacillati</taxon>
        <taxon>Actinomycetota</taxon>
        <taxon>Actinomycetes</taxon>
        <taxon>Kitasatosporales</taxon>
        <taxon>Streptomycetaceae</taxon>
        <taxon>Streptomyces</taxon>
    </lineage>
</organism>
<dbReference type="OrthoDB" id="7062303at2"/>
<gene>
    <name evidence="4" type="ORF">E1283_25145</name>
</gene>
<evidence type="ECO:0000256" key="1">
    <source>
        <dbReference type="ARBA" id="ARBA00022603"/>
    </source>
</evidence>
<dbReference type="Proteomes" id="UP000295345">
    <property type="component" value="Unassembled WGS sequence"/>
</dbReference>
<keyword evidence="1 4" id="KW-0489">Methyltransferase</keyword>
<evidence type="ECO:0000256" key="3">
    <source>
        <dbReference type="ARBA" id="ARBA00022691"/>
    </source>
</evidence>
<protein>
    <submittedName>
        <fullName evidence="4">Class I SAM-dependent methyltransferase</fullName>
    </submittedName>
</protein>
<dbReference type="AlphaFoldDB" id="A0A4R4T060"/>
<dbReference type="PANTHER" id="PTHR43464:SF19">
    <property type="entry name" value="UBIQUINONE BIOSYNTHESIS O-METHYLTRANSFERASE, MITOCHONDRIAL"/>
    <property type="match status" value="1"/>
</dbReference>
<dbReference type="GO" id="GO:0008168">
    <property type="term" value="F:methyltransferase activity"/>
    <property type="evidence" value="ECO:0007669"/>
    <property type="project" value="UniProtKB-KW"/>
</dbReference>
<dbReference type="Gene3D" id="3.40.50.150">
    <property type="entry name" value="Vaccinia Virus protein VP39"/>
    <property type="match status" value="1"/>
</dbReference>
<keyword evidence="3" id="KW-0949">S-adenosyl-L-methionine</keyword>
<dbReference type="PANTHER" id="PTHR43464">
    <property type="entry name" value="METHYLTRANSFERASE"/>
    <property type="match status" value="1"/>
</dbReference>
<evidence type="ECO:0000313" key="4">
    <source>
        <dbReference type="EMBL" id="TDC70121.1"/>
    </source>
</evidence>
<proteinExistence type="predicted"/>
<sequence length="272" mass="29433">MSEATRTGYSGTGPGAITPDGCAVEHWLRLRPGQEPEIIASAVPAGAGILGTTLLGTTLLELGCGVGRLTRPLVERGFTVTAVDESPEMLAHVTGVRTIRSTIEGLDLGGERFDVVLLASFLVHAGDPAVRAGILRACRRHVADAGQVLIQRESADWHLRVPRESRTEHGVTRVASADPVDADTSSILVEYEYEDARWTQRFLSHRYTEESFAAALAAAGLAVDEVLTEDGTWVRARPMAGAVAYGRRHAHSHRWWTWQDRPAARAAARGAW</sequence>
<dbReference type="EMBL" id="SMKI01000317">
    <property type="protein sequence ID" value="TDC70121.1"/>
    <property type="molecule type" value="Genomic_DNA"/>
</dbReference>
<keyword evidence="2 4" id="KW-0808">Transferase</keyword>
<comment type="caution">
    <text evidence="4">The sequence shown here is derived from an EMBL/GenBank/DDBJ whole genome shotgun (WGS) entry which is preliminary data.</text>
</comment>
<dbReference type="InterPro" id="IPR029063">
    <property type="entry name" value="SAM-dependent_MTases_sf"/>
</dbReference>
<name>A0A4R4T060_9ACTN</name>
<evidence type="ECO:0000313" key="5">
    <source>
        <dbReference type="Proteomes" id="UP000295345"/>
    </source>
</evidence>
<keyword evidence="5" id="KW-1185">Reference proteome</keyword>
<dbReference type="SUPFAM" id="SSF53335">
    <property type="entry name" value="S-adenosyl-L-methionine-dependent methyltransferases"/>
    <property type="match status" value="1"/>
</dbReference>